<feature type="region of interest" description="Disordered" evidence="1">
    <location>
        <begin position="262"/>
        <end position="286"/>
    </location>
</feature>
<evidence type="ECO:0000259" key="2">
    <source>
        <dbReference type="Pfam" id="PF03732"/>
    </source>
</evidence>
<evidence type="ECO:0000313" key="4">
    <source>
        <dbReference type="Proteomes" id="UP000231279"/>
    </source>
</evidence>
<feature type="domain" description="Retrotransposon gag" evidence="2">
    <location>
        <begin position="134"/>
        <end position="226"/>
    </location>
</feature>
<dbReference type="PANTHER" id="PTHR15503:SF22">
    <property type="entry name" value="TRANSPOSON TY3-I GAG POLYPROTEIN"/>
    <property type="match status" value="1"/>
</dbReference>
<evidence type="ECO:0000313" key="3">
    <source>
        <dbReference type="EMBL" id="PIN11759.1"/>
    </source>
</evidence>
<name>A0A2G9H2K4_9LAMI</name>
<dbReference type="EMBL" id="NKXS01002866">
    <property type="protein sequence ID" value="PIN11759.1"/>
    <property type="molecule type" value="Genomic_DNA"/>
</dbReference>
<sequence length="599" mass="68527">MAEGTCFKEVQEQFKKQDVLLVEERAQRTASENHLQAKFMELQNSHTSLQATFNREKSLMGEGLMAHGERSSNSPVGYQDKTGGSDDGSSQWSSPFPKVEFPFFDETDARGWVRKSNWYFQVVSTFPEEQKVPLASMHFQGKAEVWFQNFVEGRNLPSWEELVIVVMEKFDDVVPELIYREFNKLQQEGSVAEYYDRFDDLRAQMLMFDKDLKESYFTRCFVSGLKEEIKGSVMAAKPQNFQQAASLAKKFETSIDALMNKLSLPSKPTPNKTASKPTYTPNQVPTINHRTLTTPVKIPFPKPTHKTETNIPVRRLLTAAEMKARRERNLCYNCDETYTPGHSCKQRQLFVMMPEEEEEAYNQDIGCDDECIEEILLDDSKVSLNALNVHVSNKSIRLKGVVDGKELNILVHSGSTHCFIDENMAKKLSSRKAYTTPLVITVAGGRKLISRMYFPKLNWKIQNVEFSHPVKVIKLGRCDMILGCDWLKFYGPVKLDLDHMSIKIKYQGQKILLQANTDKSELQLVSSRTMQKLMKKRSYGVLGQLYSVSSTPKKQKTENEGLSNLLGRYGDIFEEPKSLPPHREIVHKIDLIPNAQPKK</sequence>
<dbReference type="InterPro" id="IPR005162">
    <property type="entry name" value="Retrotrans_gag_dom"/>
</dbReference>
<dbReference type="Pfam" id="PF08284">
    <property type="entry name" value="RVP_2"/>
    <property type="match status" value="1"/>
</dbReference>
<dbReference type="OrthoDB" id="913048at2759"/>
<feature type="region of interest" description="Disordered" evidence="1">
    <location>
        <begin position="66"/>
        <end position="93"/>
    </location>
</feature>
<comment type="caution">
    <text evidence="3">The sequence shown here is derived from an EMBL/GenBank/DDBJ whole genome shotgun (WGS) entry which is preliminary data.</text>
</comment>
<accession>A0A2G9H2K4</accession>
<reference evidence="4" key="1">
    <citation type="journal article" date="2018" name="Gigascience">
        <title>Genome assembly of the Pink Ipe (Handroanthus impetiginosus, Bignoniaceae), a highly valued, ecologically keystone Neotropical timber forest tree.</title>
        <authorList>
            <person name="Silva-Junior O.B."/>
            <person name="Grattapaglia D."/>
            <person name="Novaes E."/>
            <person name="Collevatti R.G."/>
        </authorList>
    </citation>
    <scope>NUCLEOTIDE SEQUENCE [LARGE SCALE GENOMIC DNA]</scope>
    <source>
        <strain evidence="4">cv. UFG-1</strain>
    </source>
</reference>
<dbReference type="InterPro" id="IPR021109">
    <property type="entry name" value="Peptidase_aspartic_dom_sf"/>
</dbReference>
<proteinExistence type="predicted"/>
<dbReference type="Proteomes" id="UP000231279">
    <property type="component" value="Unassembled WGS sequence"/>
</dbReference>
<dbReference type="PANTHER" id="PTHR15503">
    <property type="entry name" value="LDOC1 RELATED"/>
    <property type="match status" value="1"/>
</dbReference>
<dbReference type="Pfam" id="PF03732">
    <property type="entry name" value="Retrotrans_gag"/>
    <property type="match status" value="1"/>
</dbReference>
<keyword evidence="4" id="KW-1185">Reference proteome</keyword>
<evidence type="ECO:0000256" key="1">
    <source>
        <dbReference type="SAM" id="MobiDB-lite"/>
    </source>
</evidence>
<protein>
    <recommendedName>
        <fullName evidence="2">Retrotransposon gag domain-containing protein</fullName>
    </recommendedName>
</protein>
<feature type="compositionally biased region" description="Polar residues" evidence="1">
    <location>
        <begin position="269"/>
        <end position="286"/>
    </location>
</feature>
<organism evidence="3 4">
    <name type="scientific">Handroanthus impetiginosus</name>
    <dbReference type="NCBI Taxonomy" id="429701"/>
    <lineage>
        <taxon>Eukaryota</taxon>
        <taxon>Viridiplantae</taxon>
        <taxon>Streptophyta</taxon>
        <taxon>Embryophyta</taxon>
        <taxon>Tracheophyta</taxon>
        <taxon>Spermatophyta</taxon>
        <taxon>Magnoliopsida</taxon>
        <taxon>eudicotyledons</taxon>
        <taxon>Gunneridae</taxon>
        <taxon>Pentapetalae</taxon>
        <taxon>asterids</taxon>
        <taxon>lamiids</taxon>
        <taxon>Lamiales</taxon>
        <taxon>Bignoniaceae</taxon>
        <taxon>Crescentiina</taxon>
        <taxon>Tabebuia alliance</taxon>
        <taxon>Handroanthus</taxon>
    </lineage>
</organism>
<dbReference type="CDD" id="cd00303">
    <property type="entry name" value="retropepsin_like"/>
    <property type="match status" value="1"/>
</dbReference>
<gene>
    <name evidence="3" type="ORF">CDL12_15625</name>
</gene>
<dbReference type="InterPro" id="IPR032567">
    <property type="entry name" value="RTL1-rel"/>
</dbReference>
<dbReference type="AlphaFoldDB" id="A0A2G9H2K4"/>
<dbReference type="Gene3D" id="2.40.70.10">
    <property type="entry name" value="Acid Proteases"/>
    <property type="match status" value="1"/>
</dbReference>
<dbReference type="STRING" id="429701.A0A2G9H2K4"/>
<dbReference type="SUPFAM" id="SSF50630">
    <property type="entry name" value="Acid proteases"/>
    <property type="match status" value="1"/>
</dbReference>